<comment type="caution">
    <text evidence="2">The sequence shown here is derived from an EMBL/GenBank/DDBJ whole genome shotgun (WGS) entry which is preliminary data.</text>
</comment>
<feature type="region of interest" description="Disordered" evidence="1">
    <location>
        <begin position="1"/>
        <end position="39"/>
    </location>
</feature>
<organism evidence="2 3">
    <name type="scientific">Rhodofomes roseus</name>
    <dbReference type="NCBI Taxonomy" id="34475"/>
    <lineage>
        <taxon>Eukaryota</taxon>
        <taxon>Fungi</taxon>
        <taxon>Dikarya</taxon>
        <taxon>Basidiomycota</taxon>
        <taxon>Agaricomycotina</taxon>
        <taxon>Agaricomycetes</taxon>
        <taxon>Polyporales</taxon>
        <taxon>Rhodofomes</taxon>
    </lineage>
</organism>
<evidence type="ECO:0000256" key="1">
    <source>
        <dbReference type="SAM" id="MobiDB-lite"/>
    </source>
</evidence>
<reference evidence="2 3" key="1">
    <citation type="submission" date="2019-01" db="EMBL/GenBank/DDBJ databases">
        <title>Genome sequencing of the rare red list fungi Fomitopsis rosea.</title>
        <authorList>
            <person name="Buettner E."/>
            <person name="Kellner H."/>
        </authorList>
    </citation>
    <scope>NUCLEOTIDE SEQUENCE [LARGE SCALE GENOMIC DNA]</scope>
    <source>
        <strain evidence="2 3">DSM 105464</strain>
    </source>
</reference>
<dbReference type="EMBL" id="SEKV01000326">
    <property type="protein sequence ID" value="TFY58997.1"/>
    <property type="molecule type" value="Genomic_DNA"/>
</dbReference>
<evidence type="ECO:0000313" key="2">
    <source>
        <dbReference type="EMBL" id="TFY58997.1"/>
    </source>
</evidence>
<sequence length="152" mass="16555">MNASRKRGALKPDPFSSPFSSARGKTIHTARSSSPASDDLLRLSDMHTLTPHALQAPARQLVLSFPRHAHRVAHALPRPDRRPRGAHTRSQARARPTRCDATPVYPARDTALPARAASASRGRLGGDANSPVQPSAELLGYYIRRSTARRRG</sequence>
<feature type="compositionally biased region" description="Low complexity" evidence="1">
    <location>
        <begin position="106"/>
        <end position="128"/>
    </location>
</feature>
<feature type="region of interest" description="Disordered" evidence="1">
    <location>
        <begin position="73"/>
        <end position="131"/>
    </location>
</feature>
<evidence type="ECO:0000313" key="3">
    <source>
        <dbReference type="Proteomes" id="UP000298390"/>
    </source>
</evidence>
<dbReference type="Proteomes" id="UP000298390">
    <property type="component" value="Unassembled WGS sequence"/>
</dbReference>
<accession>A0A4Y9YBN1</accession>
<proteinExistence type="predicted"/>
<dbReference type="AlphaFoldDB" id="A0A4Y9YBN1"/>
<name>A0A4Y9YBN1_9APHY</name>
<feature type="compositionally biased region" description="Basic residues" evidence="1">
    <location>
        <begin position="84"/>
        <end position="96"/>
    </location>
</feature>
<protein>
    <submittedName>
        <fullName evidence="2">Uncharacterized protein</fullName>
    </submittedName>
</protein>
<gene>
    <name evidence="2" type="ORF">EVJ58_g6053</name>
</gene>